<evidence type="ECO:0000256" key="1">
    <source>
        <dbReference type="SAM" id="MobiDB-lite"/>
    </source>
</evidence>
<feature type="compositionally biased region" description="Polar residues" evidence="1">
    <location>
        <begin position="537"/>
        <end position="550"/>
    </location>
</feature>
<organism evidence="2 3">
    <name type="scientific">Eucalyptus globulus</name>
    <name type="common">Tasmanian blue gum</name>
    <dbReference type="NCBI Taxonomy" id="34317"/>
    <lineage>
        <taxon>Eukaryota</taxon>
        <taxon>Viridiplantae</taxon>
        <taxon>Streptophyta</taxon>
        <taxon>Embryophyta</taxon>
        <taxon>Tracheophyta</taxon>
        <taxon>Spermatophyta</taxon>
        <taxon>Magnoliopsida</taxon>
        <taxon>eudicotyledons</taxon>
        <taxon>Gunneridae</taxon>
        <taxon>Pentapetalae</taxon>
        <taxon>rosids</taxon>
        <taxon>malvids</taxon>
        <taxon>Myrtales</taxon>
        <taxon>Myrtaceae</taxon>
        <taxon>Myrtoideae</taxon>
        <taxon>Eucalypteae</taxon>
        <taxon>Eucalyptus</taxon>
    </lineage>
</organism>
<dbReference type="PANTHER" id="PTHR31115">
    <property type="entry name" value="OS05G0107300 PROTEIN"/>
    <property type="match status" value="1"/>
</dbReference>
<reference evidence="2 3" key="1">
    <citation type="submission" date="2024-11" db="EMBL/GenBank/DDBJ databases">
        <title>Chromosome-level genome assembly of Eucalyptus globulus Labill. provides insights into its genome evolution.</title>
        <authorList>
            <person name="Li X."/>
        </authorList>
    </citation>
    <scope>NUCLEOTIDE SEQUENCE [LARGE SCALE GENOMIC DNA]</scope>
    <source>
        <strain evidence="2">CL2024</strain>
        <tissue evidence="2">Fresh tender leaves</tissue>
    </source>
</reference>
<accession>A0ABD3K8F2</accession>
<feature type="region of interest" description="Disordered" evidence="1">
    <location>
        <begin position="160"/>
        <end position="395"/>
    </location>
</feature>
<feature type="region of interest" description="Disordered" evidence="1">
    <location>
        <begin position="465"/>
        <end position="493"/>
    </location>
</feature>
<feature type="compositionally biased region" description="Polar residues" evidence="1">
    <location>
        <begin position="165"/>
        <end position="193"/>
    </location>
</feature>
<feature type="compositionally biased region" description="Basic and acidic residues" evidence="1">
    <location>
        <begin position="482"/>
        <end position="492"/>
    </location>
</feature>
<protein>
    <submittedName>
        <fullName evidence="2">Uncharacterized protein</fullName>
    </submittedName>
</protein>
<proteinExistence type="predicted"/>
<feature type="region of interest" description="Disordered" evidence="1">
    <location>
        <begin position="23"/>
        <end position="47"/>
    </location>
</feature>
<feature type="compositionally biased region" description="Basic and acidic residues" evidence="1">
    <location>
        <begin position="1075"/>
        <end position="1086"/>
    </location>
</feature>
<evidence type="ECO:0000313" key="3">
    <source>
        <dbReference type="Proteomes" id="UP001634007"/>
    </source>
</evidence>
<feature type="compositionally biased region" description="Polar residues" evidence="1">
    <location>
        <begin position="300"/>
        <end position="311"/>
    </location>
</feature>
<dbReference type="PANTHER" id="PTHR31115:SF2">
    <property type="entry name" value="OS05G0107300 PROTEIN"/>
    <property type="match status" value="1"/>
</dbReference>
<feature type="region of interest" description="Disordered" evidence="1">
    <location>
        <begin position="518"/>
        <end position="609"/>
    </location>
</feature>
<sequence length="1216" mass="132291">MSAHLRFESASAGTDELAIAGGHLNGNRASHSRSSLDRSGSFRESSENRMFNTLTSLSGENSTPNGDVFTISDYLMLDPITMGDQKYQRLGELRRILGIPYGSNAEDSPSGAGVAKGAVEELKRFKSSILETTHKARRRAKKLDESLSKLNKYNQVLNSKKHQRNGTTANERLGGSNLSKMASQNHRNSSELLTQGLEDRSKHVVLNKRVRSSMAELRTDSQGHTLTKPPVVTGKDRDMTRNVVEGSDSAEDKNHRLPVGGEGWDKKMKRRRSIGSGFSRPMLMDGETKRSMFQKVKTEPSLQSSDAQGSRLSVREETSTVSPSQTPKAKGSRAPRSGSVVAASSPTNFSRSSGTFEACEQSPSASKVHMIGGPTNNRKRPLPTESSSPPMAHWGGHRQKIIRNRRANIVSPVSNHNEIHPPSEGCALDPGLKMSSVETTSSAPLISRGLANGIQQLKVKLENVSSPARLPENDESGGSQNRESRMKEKRASAVEVDEIGGGTIRGVGSSIVLPKKNKAVPKDDVGDGVQRQGRSGRCSSFPRTNIASTNEKIDNAASKPLRSAKLGSEKNGSKTGRPPLKKVSDRKAFARHGKSPAGSTPDISGGSDDDREELLEAAKFASHANRIVHSGVFWKRMESFFSPVSLEDISYLKQQSDLVLEESMKPHKHVFGERDDGIQCQYGSGESGASDDVIQQVEDEDVICGKLNPGGMNVLPLYQRLLASLIIEEEATFEEGGEGRSLLFSHNEDENPGANCLAVGVKSRNGDDSVYENDAMHELQTPMQYNVTNYSGNGSISKSIQSDLDLMHKEQVSCEISKNGFHGSVAAFSCVAGISYAEQYMHMSIESKLLVELHSVGLYPENVPDLVNGEDEVINNDISDLKKQLSKQVGVKKVLLDNLLKAIPEGSADDRRDLEHTAMQRLVEMAYRKQLATRAKIAACNGIPKVPKHAAMAFTKRTLARCKEFEDNGKSCFSEPTLSEVLFAAPPLGCEESIQCDSLHSSPVPGTSGSNSKVKQFDLQNDDIGPGSCDNNRTLSHSSDQAFGKAGPWNRGKKKELRLDDVGAMRVASSPAKGKRSERDRDREMVLNKGGRQNAVSAKGERKAKSKPKQRTAQLSSSGNGYISKFNEIMHPVSSSAHESNKVLTISADKKQELEKTNGNGPPVLKEKNESEDLANLDLLGELDVPSWLNFEGDGLQDHDSMGLEIPMDDLSDVFL</sequence>
<feature type="region of interest" description="Disordered" evidence="1">
    <location>
        <begin position="1021"/>
        <end position="1119"/>
    </location>
</feature>
<dbReference type="EMBL" id="JBJKBG010000007">
    <property type="protein sequence ID" value="KAL3731910.1"/>
    <property type="molecule type" value="Genomic_DNA"/>
</dbReference>
<feature type="compositionally biased region" description="Polar residues" evidence="1">
    <location>
        <begin position="342"/>
        <end position="365"/>
    </location>
</feature>
<comment type="caution">
    <text evidence="2">The sequence shown here is derived from an EMBL/GenBank/DDBJ whole genome shotgun (WGS) entry which is preliminary data.</text>
</comment>
<feature type="compositionally biased region" description="Basic and acidic residues" evidence="1">
    <location>
        <begin position="34"/>
        <end position="47"/>
    </location>
</feature>
<feature type="compositionally biased region" description="Polar residues" evidence="1">
    <location>
        <begin position="1029"/>
        <end position="1041"/>
    </location>
</feature>
<keyword evidence="3" id="KW-1185">Reference proteome</keyword>
<gene>
    <name evidence="2" type="ORF">ACJRO7_028728</name>
</gene>
<dbReference type="Proteomes" id="UP001634007">
    <property type="component" value="Unassembled WGS sequence"/>
</dbReference>
<evidence type="ECO:0000313" key="2">
    <source>
        <dbReference type="EMBL" id="KAL3731910.1"/>
    </source>
</evidence>
<dbReference type="AlphaFoldDB" id="A0ABD3K8F2"/>
<name>A0ABD3K8F2_EUCGL</name>